<name>F9S368_9VIBR</name>
<sequence length="47" mass="5165">DCISGFFMGATETHVNAAMVSQCFSVAPFSEAIYIRLYKVAQYGIAR</sequence>
<dbReference type="Proteomes" id="UP000004605">
    <property type="component" value="Unassembled WGS sequence"/>
</dbReference>
<comment type="caution">
    <text evidence="1">The sequence shown here is derived from an EMBL/GenBank/DDBJ whole genome shotgun (WGS) entry which is preliminary data.</text>
</comment>
<evidence type="ECO:0000313" key="2">
    <source>
        <dbReference type="Proteomes" id="UP000004605"/>
    </source>
</evidence>
<accession>F9S368</accession>
<keyword evidence="2" id="KW-1185">Reference proteome</keyword>
<protein>
    <submittedName>
        <fullName evidence="1">Uncharacterized protein</fullName>
    </submittedName>
</protein>
<dbReference type="AlphaFoldDB" id="F9S368"/>
<organism evidence="1 2">
    <name type="scientific">Vibrio ichthyoenteri ATCC 700023</name>
    <dbReference type="NCBI Taxonomy" id="870968"/>
    <lineage>
        <taxon>Bacteria</taxon>
        <taxon>Pseudomonadati</taxon>
        <taxon>Pseudomonadota</taxon>
        <taxon>Gammaproteobacteria</taxon>
        <taxon>Vibrionales</taxon>
        <taxon>Vibrionaceae</taxon>
        <taxon>Vibrio</taxon>
    </lineage>
</organism>
<proteinExistence type="predicted"/>
<evidence type="ECO:0000313" key="1">
    <source>
        <dbReference type="EMBL" id="EGU38092.1"/>
    </source>
</evidence>
<feature type="non-terminal residue" evidence="1">
    <location>
        <position position="1"/>
    </location>
</feature>
<reference evidence="1 2" key="1">
    <citation type="journal article" date="2012" name="Int. J. Syst. Evol. Microbiol.">
        <title>Vibrio caribbeanicus sp. nov., isolated from the marine sponge Scleritoderma cyanea.</title>
        <authorList>
            <person name="Hoffmann M."/>
            <person name="Monday S.R."/>
            <person name="Allard M.W."/>
            <person name="Strain E.A."/>
            <person name="Whittaker P."/>
            <person name="Naum M."/>
            <person name="McCarthy P.J."/>
            <person name="Lopez J.V."/>
            <person name="Fischer M."/>
            <person name="Brown E.W."/>
        </authorList>
    </citation>
    <scope>NUCLEOTIDE SEQUENCE [LARGE SCALE GENOMIC DNA]</scope>
    <source>
        <strain evidence="1 2">ATCC 700023</strain>
    </source>
</reference>
<dbReference type="EMBL" id="AFWF01000175">
    <property type="protein sequence ID" value="EGU38092.1"/>
    <property type="molecule type" value="Genomic_DNA"/>
</dbReference>
<gene>
    <name evidence="1" type="ORF">VII00023_19189</name>
</gene>